<evidence type="ECO:0000313" key="4">
    <source>
        <dbReference type="Proteomes" id="UP000297549"/>
    </source>
</evidence>
<protein>
    <recommendedName>
        <fullName evidence="5">DUF4134 domain-containing protein</fullName>
    </recommendedName>
</protein>
<accession>A0A4Z0Q7C8</accession>
<dbReference type="RefSeq" id="WP_135462520.1">
    <property type="nucleotide sequence ID" value="NZ_SRLC01000001.1"/>
</dbReference>
<feature type="signal peptide" evidence="2">
    <location>
        <begin position="1"/>
        <end position="23"/>
    </location>
</feature>
<name>A0A4Z0Q7C8_9BACT</name>
<proteinExistence type="predicted"/>
<evidence type="ECO:0008006" key="5">
    <source>
        <dbReference type="Google" id="ProtNLM"/>
    </source>
</evidence>
<comment type="caution">
    <text evidence="3">The sequence shown here is derived from an EMBL/GenBank/DDBJ whole genome shotgun (WGS) entry which is preliminary data.</text>
</comment>
<dbReference type="AlphaFoldDB" id="A0A4Z0Q7C8"/>
<keyword evidence="1" id="KW-1133">Transmembrane helix</keyword>
<evidence type="ECO:0000313" key="3">
    <source>
        <dbReference type="EMBL" id="TGE24941.1"/>
    </source>
</evidence>
<keyword evidence="1" id="KW-0472">Membrane</keyword>
<evidence type="ECO:0000256" key="1">
    <source>
        <dbReference type="SAM" id="Phobius"/>
    </source>
</evidence>
<reference evidence="3 4" key="1">
    <citation type="submission" date="2019-04" db="EMBL/GenBank/DDBJ databases">
        <authorList>
            <person name="Feng G."/>
            <person name="Zhang J."/>
            <person name="Zhu H."/>
        </authorList>
    </citation>
    <scope>NUCLEOTIDE SEQUENCE [LARGE SCALE GENOMIC DNA]</scope>
    <source>
        <strain evidence="3 4">JCM 31653</strain>
    </source>
</reference>
<dbReference type="Proteomes" id="UP000297549">
    <property type="component" value="Unassembled WGS sequence"/>
</dbReference>
<gene>
    <name evidence="3" type="ORF">E5K00_07005</name>
</gene>
<keyword evidence="1" id="KW-0812">Transmembrane</keyword>
<dbReference type="EMBL" id="SRLC01000001">
    <property type="protein sequence ID" value="TGE24941.1"/>
    <property type="molecule type" value="Genomic_DNA"/>
</dbReference>
<sequence>MNTLRKHLKALSLGLLIIFFVSAAHSNASALGTYQATSLPNQTQQLQEEAAFPAVAYGLIVVGAFVIGAVNGYYERQSAVNGGSEVEVYGVQHNSNDFSSFDN</sequence>
<organism evidence="3 4">
    <name type="scientific">Hymenobacter aquaticus</name>
    <dbReference type="NCBI Taxonomy" id="1867101"/>
    <lineage>
        <taxon>Bacteria</taxon>
        <taxon>Pseudomonadati</taxon>
        <taxon>Bacteroidota</taxon>
        <taxon>Cytophagia</taxon>
        <taxon>Cytophagales</taxon>
        <taxon>Hymenobacteraceae</taxon>
        <taxon>Hymenobacter</taxon>
    </lineage>
</organism>
<evidence type="ECO:0000256" key="2">
    <source>
        <dbReference type="SAM" id="SignalP"/>
    </source>
</evidence>
<keyword evidence="4" id="KW-1185">Reference proteome</keyword>
<dbReference type="OrthoDB" id="9847813at2"/>
<feature type="transmembrane region" description="Helical" evidence="1">
    <location>
        <begin position="50"/>
        <end position="74"/>
    </location>
</feature>
<keyword evidence="2" id="KW-0732">Signal</keyword>
<feature type="chain" id="PRO_5021306128" description="DUF4134 domain-containing protein" evidence="2">
    <location>
        <begin position="24"/>
        <end position="103"/>
    </location>
</feature>